<evidence type="ECO:0000256" key="1">
    <source>
        <dbReference type="ARBA" id="ARBA00009126"/>
    </source>
</evidence>
<gene>
    <name evidence="5" type="primary">myoz2a</name>
</gene>
<accession>A0A6J2VXF7</accession>
<dbReference type="GO" id="GO:0030018">
    <property type="term" value="C:Z disc"/>
    <property type="evidence" value="ECO:0007669"/>
    <property type="project" value="InterPro"/>
</dbReference>
<organism evidence="4 5">
    <name type="scientific">Chanos chanos</name>
    <name type="common">Milkfish</name>
    <name type="synonym">Mugil chanos</name>
    <dbReference type="NCBI Taxonomy" id="29144"/>
    <lineage>
        <taxon>Eukaryota</taxon>
        <taxon>Metazoa</taxon>
        <taxon>Chordata</taxon>
        <taxon>Craniata</taxon>
        <taxon>Vertebrata</taxon>
        <taxon>Euteleostomi</taxon>
        <taxon>Actinopterygii</taxon>
        <taxon>Neopterygii</taxon>
        <taxon>Teleostei</taxon>
        <taxon>Ostariophysi</taxon>
        <taxon>Gonorynchiformes</taxon>
        <taxon>Chanidae</taxon>
        <taxon>Chanos</taxon>
    </lineage>
</organism>
<dbReference type="GO" id="GO:0031433">
    <property type="term" value="F:telethonin binding"/>
    <property type="evidence" value="ECO:0007669"/>
    <property type="project" value="TreeGrafter"/>
</dbReference>
<dbReference type="OrthoDB" id="9895914at2759"/>
<feature type="region of interest" description="Disordered" evidence="3">
    <location>
        <begin position="215"/>
        <end position="234"/>
    </location>
</feature>
<dbReference type="PANTHER" id="PTHR15941">
    <property type="entry name" value="MYOZENIN"/>
    <property type="match status" value="1"/>
</dbReference>
<dbReference type="CTD" id="393873"/>
<evidence type="ECO:0000256" key="3">
    <source>
        <dbReference type="SAM" id="MobiDB-lite"/>
    </source>
</evidence>
<proteinExistence type="inferred from homology"/>
<dbReference type="GO" id="GO:0015629">
    <property type="term" value="C:actin cytoskeleton"/>
    <property type="evidence" value="ECO:0007669"/>
    <property type="project" value="TreeGrafter"/>
</dbReference>
<comment type="similarity">
    <text evidence="1">Belongs to the myozenin family.</text>
</comment>
<dbReference type="Pfam" id="PF05556">
    <property type="entry name" value="Calsarcin"/>
    <property type="match status" value="1"/>
</dbReference>
<dbReference type="GeneID" id="115817451"/>
<keyword evidence="4" id="KW-1185">Reference proteome</keyword>
<feature type="region of interest" description="Disordered" evidence="3">
    <location>
        <begin position="97"/>
        <end position="117"/>
    </location>
</feature>
<evidence type="ECO:0000313" key="4">
    <source>
        <dbReference type="Proteomes" id="UP000504632"/>
    </source>
</evidence>
<dbReference type="InParanoid" id="A0A6J2VXF7"/>
<protein>
    <submittedName>
        <fullName evidence="5">Myozenin-2a</fullName>
    </submittedName>
</protein>
<keyword evidence="2" id="KW-0597">Phosphoprotein</keyword>
<dbReference type="PANTHER" id="PTHR15941:SF9">
    <property type="entry name" value="MYOZENIN-2"/>
    <property type="match status" value="1"/>
</dbReference>
<dbReference type="GO" id="GO:0051373">
    <property type="term" value="F:FATZ binding"/>
    <property type="evidence" value="ECO:0007669"/>
    <property type="project" value="TreeGrafter"/>
</dbReference>
<sequence length="278" mass="30185">MSQHSLMTIRERKMQAAAICREIQGPDEAEMDLGRKVNVPKEIMFEELSLASNRGSRLFKMRQQRSEKYTFESIRNEVNTQINNGMIFQTPNAEVTDVKADGDGLGTDQPTDTPPNMPDPLTVPNPESIAPGYGGPLKDVPAEKFNSTAMPRSYCSPWVQAIIGDPSLADTMVTHMPAPEPKTEAPEYKSFNRVATPFGGFGKAPKVTPVKVPEEDLGLGSSSPVPPAVPADPVAKRPTFNRTALGWVTENAPLVLPTVALDTVPSIPSTFIPESDDL</sequence>
<dbReference type="RefSeq" id="XP_030636613.1">
    <property type="nucleotide sequence ID" value="XM_030780753.1"/>
</dbReference>
<evidence type="ECO:0000313" key="5">
    <source>
        <dbReference type="RefSeq" id="XP_030636613.1"/>
    </source>
</evidence>
<dbReference type="InterPro" id="IPR008438">
    <property type="entry name" value="MYOZ"/>
</dbReference>
<reference evidence="5" key="1">
    <citation type="submission" date="2025-08" db="UniProtKB">
        <authorList>
            <consortium name="RefSeq"/>
        </authorList>
    </citation>
    <scope>IDENTIFICATION</scope>
</reference>
<evidence type="ECO:0000256" key="2">
    <source>
        <dbReference type="ARBA" id="ARBA00022553"/>
    </source>
</evidence>
<dbReference type="GO" id="GO:0003779">
    <property type="term" value="F:actin binding"/>
    <property type="evidence" value="ECO:0007669"/>
    <property type="project" value="TreeGrafter"/>
</dbReference>
<dbReference type="FunCoup" id="A0A6J2VXF7">
    <property type="interactions" value="43"/>
</dbReference>
<dbReference type="Proteomes" id="UP000504632">
    <property type="component" value="Chromosome 7"/>
</dbReference>
<dbReference type="AlphaFoldDB" id="A0A6J2VXF7"/>
<name>A0A6J2VXF7_CHACN</name>